<dbReference type="SUPFAM" id="SSF53850">
    <property type="entry name" value="Periplasmic binding protein-like II"/>
    <property type="match status" value="1"/>
</dbReference>
<feature type="signal peptide" evidence="1">
    <location>
        <begin position="1"/>
        <end position="18"/>
    </location>
</feature>
<dbReference type="SMART" id="SM00062">
    <property type="entry name" value="PBPb"/>
    <property type="match status" value="1"/>
</dbReference>
<organism evidence="3 4">
    <name type="scientific">Ideonella lacteola</name>
    <dbReference type="NCBI Taxonomy" id="2984193"/>
    <lineage>
        <taxon>Bacteria</taxon>
        <taxon>Pseudomonadati</taxon>
        <taxon>Pseudomonadota</taxon>
        <taxon>Betaproteobacteria</taxon>
        <taxon>Burkholderiales</taxon>
        <taxon>Sphaerotilaceae</taxon>
        <taxon>Ideonella</taxon>
    </lineage>
</organism>
<name>A0ABU9BUT5_9BURK</name>
<evidence type="ECO:0000313" key="3">
    <source>
        <dbReference type="EMBL" id="MEK8033228.1"/>
    </source>
</evidence>
<accession>A0ABU9BUT5</accession>
<dbReference type="Pfam" id="PF00497">
    <property type="entry name" value="SBP_bac_3"/>
    <property type="match status" value="1"/>
</dbReference>
<evidence type="ECO:0000256" key="1">
    <source>
        <dbReference type="SAM" id="SignalP"/>
    </source>
</evidence>
<protein>
    <submittedName>
        <fullName evidence="3">Transporter substrate-binding domain-containing protein</fullName>
    </submittedName>
</protein>
<dbReference type="Proteomes" id="UP001371218">
    <property type="component" value="Unassembled WGS sequence"/>
</dbReference>
<dbReference type="EMBL" id="JBBUTG010000015">
    <property type="protein sequence ID" value="MEK8033228.1"/>
    <property type="molecule type" value="Genomic_DNA"/>
</dbReference>
<dbReference type="PANTHER" id="PTHR38834:SF3">
    <property type="entry name" value="SOLUTE-BINDING PROTEIN FAMILY 3_N-TERMINAL DOMAIN-CONTAINING PROTEIN"/>
    <property type="match status" value="1"/>
</dbReference>
<keyword evidence="1" id="KW-0732">Signal</keyword>
<evidence type="ECO:0000313" key="4">
    <source>
        <dbReference type="Proteomes" id="UP001371218"/>
    </source>
</evidence>
<dbReference type="RefSeq" id="WP_341427650.1">
    <property type="nucleotide sequence ID" value="NZ_JBBUTG010000015.1"/>
</dbReference>
<dbReference type="PANTHER" id="PTHR38834">
    <property type="entry name" value="PERIPLASMIC SUBSTRATE BINDING PROTEIN FAMILY 3"/>
    <property type="match status" value="1"/>
</dbReference>
<comment type="caution">
    <text evidence="3">The sequence shown here is derived from an EMBL/GenBank/DDBJ whole genome shotgun (WGS) entry which is preliminary data.</text>
</comment>
<keyword evidence="4" id="KW-1185">Reference proteome</keyword>
<evidence type="ECO:0000259" key="2">
    <source>
        <dbReference type="SMART" id="SM00062"/>
    </source>
</evidence>
<sequence>MRLLACLLLLVSCAVCSAAARLEAVTTDAPPFNMLDGAAPSGFATDILREMSEAAGLELQIQFLPWPRALLYAKQNPNILIYTIARTPEREAQYEWIGPFARHQSFFWKLASRKDVRVDTLSDVRRYRVATVRGDAQTDLMLKLDIVDPALLQLVSDGDTPMRMLLAGRIDLVIANEIGIAWRMKQHGMSGTDVERTAMLMDGAGYYFALGKGTDPALLARLRKAFTEVNERGSPQRLLERYLPGCKAWANGCPQLLNLSLNGR</sequence>
<dbReference type="InterPro" id="IPR001638">
    <property type="entry name" value="Solute-binding_3/MltF_N"/>
</dbReference>
<feature type="chain" id="PRO_5045452674" evidence="1">
    <location>
        <begin position="19"/>
        <end position="264"/>
    </location>
</feature>
<dbReference type="Gene3D" id="3.40.190.10">
    <property type="entry name" value="Periplasmic binding protein-like II"/>
    <property type="match status" value="2"/>
</dbReference>
<gene>
    <name evidence="3" type="ORF">AACH06_20605</name>
</gene>
<feature type="domain" description="Solute-binding protein family 3/N-terminal" evidence="2">
    <location>
        <begin position="21"/>
        <end position="245"/>
    </location>
</feature>
<proteinExistence type="predicted"/>
<reference evidence="3 4" key="1">
    <citation type="submission" date="2024-04" db="EMBL/GenBank/DDBJ databases">
        <title>Novel species of the genus Ideonella isolated from streams.</title>
        <authorList>
            <person name="Lu H."/>
        </authorList>
    </citation>
    <scope>NUCLEOTIDE SEQUENCE [LARGE SCALE GENOMIC DNA]</scope>
    <source>
        <strain evidence="3 4">DXS29W</strain>
    </source>
</reference>